<dbReference type="InterPro" id="IPR018062">
    <property type="entry name" value="HTH_AraC-typ_CS"/>
</dbReference>
<keyword evidence="1" id="KW-0805">Transcription regulation</keyword>
<feature type="domain" description="HTH araC/xylS-type" evidence="4">
    <location>
        <begin position="193"/>
        <end position="291"/>
    </location>
</feature>
<dbReference type="InterPro" id="IPR009057">
    <property type="entry name" value="Homeodomain-like_sf"/>
</dbReference>
<name>A0A1G8KMQ2_9SPHI</name>
<evidence type="ECO:0000256" key="2">
    <source>
        <dbReference type="ARBA" id="ARBA00023125"/>
    </source>
</evidence>
<dbReference type="GO" id="GO:0043565">
    <property type="term" value="F:sequence-specific DNA binding"/>
    <property type="evidence" value="ECO:0007669"/>
    <property type="project" value="InterPro"/>
</dbReference>
<dbReference type="PROSITE" id="PS01124">
    <property type="entry name" value="HTH_ARAC_FAMILY_2"/>
    <property type="match status" value="1"/>
</dbReference>
<dbReference type="PANTHER" id="PTHR43280:SF27">
    <property type="entry name" value="TRANSCRIPTIONAL REGULATOR MTLR"/>
    <property type="match status" value="1"/>
</dbReference>
<dbReference type="PROSITE" id="PS00041">
    <property type="entry name" value="HTH_ARAC_FAMILY_1"/>
    <property type="match status" value="1"/>
</dbReference>
<evidence type="ECO:0000313" key="5">
    <source>
        <dbReference type="EMBL" id="SDI44704.1"/>
    </source>
</evidence>
<dbReference type="SMART" id="SM00342">
    <property type="entry name" value="HTH_ARAC"/>
    <property type="match status" value="1"/>
</dbReference>
<dbReference type="GO" id="GO:0003700">
    <property type="term" value="F:DNA-binding transcription factor activity"/>
    <property type="evidence" value="ECO:0007669"/>
    <property type="project" value="InterPro"/>
</dbReference>
<evidence type="ECO:0000313" key="6">
    <source>
        <dbReference type="Proteomes" id="UP000199705"/>
    </source>
</evidence>
<dbReference type="RefSeq" id="WP_091174981.1">
    <property type="nucleotide sequence ID" value="NZ_FNCG01000021.1"/>
</dbReference>
<evidence type="ECO:0000256" key="3">
    <source>
        <dbReference type="ARBA" id="ARBA00023163"/>
    </source>
</evidence>
<dbReference type="Pfam" id="PF12833">
    <property type="entry name" value="HTH_18"/>
    <property type="match status" value="1"/>
</dbReference>
<dbReference type="InterPro" id="IPR013096">
    <property type="entry name" value="Cupin_2"/>
</dbReference>
<dbReference type="EMBL" id="FNCG01000021">
    <property type="protein sequence ID" value="SDI44704.1"/>
    <property type="molecule type" value="Genomic_DNA"/>
</dbReference>
<keyword evidence="3" id="KW-0804">Transcription</keyword>
<evidence type="ECO:0000259" key="4">
    <source>
        <dbReference type="PROSITE" id="PS01124"/>
    </source>
</evidence>
<dbReference type="PANTHER" id="PTHR43280">
    <property type="entry name" value="ARAC-FAMILY TRANSCRIPTIONAL REGULATOR"/>
    <property type="match status" value="1"/>
</dbReference>
<dbReference type="InterPro" id="IPR011051">
    <property type="entry name" value="RmlC_Cupin_sf"/>
</dbReference>
<dbReference type="Gene3D" id="2.60.120.10">
    <property type="entry name" value="Jelly Rolls"/>
    <property type="match status" value="1"/>
</dbReference>
<evidence type="ECO:0000256" key="1">
    <source>
        <dbReference type="ARBA" id="ARBA00023015"/>
    </source>
</evidence>
<keyword evidence="2 5" id="KW-0238">DNA-binding</keyword>
<dbReference type="Gene3D" id="1.10.10.60">
    <property type="entry name" value="Homeodomain-like"/>
    <property type="match status" value="2"/>
</dbReference>
<protein>
    <submittedName>
        <fullName evidence="5">AraC-type DNA-binding protein</fullName>
    </submittedName>
</protein>
<dbReference type="STRING" id="551996.SAMN05192573_12114"/>
<dbReference type="AlphaFoldDB" id="A0A1G8KMQ2"/>
<dbReference type="InterPro" id="IPR018060">
    <property type="entry name" value="HTH_AraC"/>
</dbReference>
<accession>A0A1G8KMQ2</accession>
<dbReference type="InterPro" id="IPR014710">
    <property type="entry name" value="RmlC-like_jellyroll"/>
</dbReference>
<gene>
    <name evidence="5" type="ORF">SAMN05192573_12114</name>
</gene>
<proteinExistence type="predicted"/>
<dbReference type="SUPFAM" id="SSF51182">
    <property type="entry name" value="RmlC-like cupins"/>
    <property type="match status" value="1"/>
</dbReference>
<reference evidence="6" key="1">
    <citation type="submission" date="2016-10" db="EMBL/GenBank/DDBJ databases">
        <authorList>
            <person name="Varghese N."/>
            <person name="Submissions S."/>
        </authorList>
    </citation>
    <scope>NUCLEOTIDE SEQUENCE [LARGE SCALE GENOMIC DNA]</scope>
    <source>
        <strain evidence="6">Gh-67</strain>
    </source>
</reference>
<dbReference type="Proteomes" id="UP000199705">
    <property type="component" value="Unassembled WGS sequence"/>
</dbReference>
<dbReference type="SUPFAM" id="SSF46689">
    <property type="entry name" value="Homeodomain-like"/>
    <property type="match status" value="1"/>
</dbReference>
<sequence>MKDFFEQVLKVDNSAFTIAEAKTYHAINNFHNHPELELIYIISGEGTFSIGNTSKRISGDTMIIIGCNVPHMFKFETNRYYDYSMKSGKIPKPLQLLTLHFDPNKLGSTFMTLPENNLINNLLNGTKNGLLINENSKAVAVDFIHRIENSARYEQLPLLLQLLNKIAEGEQVSNLAGETEKKIFNRIDEVRLTKIYLYTMDNFYKDIKLKEIANIIHMVPKAFCHYFKLRTGQTYFDFLLTVRIENSCKLIRETNENINSISRDSGFNNLSNFNRYFKLATGSTPMEYRRKFREF</sequence>
<dbReference type="Pfam" id="PF07883">
    <property type="entry name" value="Cupin_2"/>
    <property type="match status" value="1"/>
</dbReference>
<keyword evidence="6" id="KW-1185">Reference proteome</keyword>
<organism evidence="5 6">
    <name type="scientific">Mucilaginibacter gossypii</name>
    <dbReference type="NCBI Taxonomy" id="551996"/>
    <lineage>
        <taxon>Bacteria</taxon>
        <taxon>Pseudomonadati</taxon>
        <taxon>Bacteroidota</taxon>
        <taxon>Sphingobacteriia</taxon>
        <taxon>Sphingobacteriales</taxon>
        <taxon>Sphingobacteriaceae</taxon>
        <taxon>Mucilaginibacter</taxon>
    </lineage>
</organism>